<dbReference type="InterPro" id="IPR002545">
    <property type="entry name" value="CheW-lke_dom"/>
</dbReference>
<dbReference type="PANTHER" id="PTHR22617">
    <property type="entry name" value="CHEMOTAXIS SENSOR HISTIDINE KINASE-RELATED"/>
    <property type="match status" value="1"/>
</dbReference>
<dbReference type="Pfam" id="PF01584">
    <property type="entry name" value="CheW"/>
    <property type="match status" value="1"/>
</dbReference>
<proteinExistence type="predicted"/>
<dbReference type="InterPro" id="IPR039315">
    <property type="entry name" value="CheW"/>
</dbReference>
<dbReference type="GO" id="GO:0006935">
    <property type="term" value="P:chemotaxis"/>
    <property type="evidence" value="ECO:0007669"/>
    <property type="project" value="InterPro"/>
</dbReference>
<dbReference type="Gene3D" id="2.40.50.180">
    <property type="entry name" value="CheA-289, Domain 4"/>
    <property type="match status" value="1"/>
</dbReference>
<dbReference type="AlphaFoldDB" id="A0A6L9TYG2"/>
<dbReference type="EMBL" id="WUEY01000001">
    <property type="protein sequence ID" value="NEI68269.1"/>
    <property type="molecule type" value="Genomic_DNA"/>
</dbReference>
<dbReference type="InterPro" id="IPR036061">
    <property type="entry name" value="CheW-like_dom_sf"/>
</dbReference>
<dbReference type="CDD" id="cd00732">
    <property type="entry name" value="CheW"/>
    <property type="match status" value="1"/>
</dbReference>
<organism evidence="2 3">
    <name type="scientific">Rhizobium lusitanum</name>
    <dbReference type="NCBI Taxonomy" id="293958"/>
    <lineage>
        <taxon>Bacteria</taxon>
        <taxon>Pseudomonadati</taxon>
        <taxon>Pseudomonadota</taxon>
        <taxon>Alphaproteobacteria</taxon>
        <taxon>Hyphomicrobiales</taxon>
        <taxon>Rhizobiaceae</taxon>
        <taxon>Rhizobium/Agrobacterium group</taxon>
        <taxon>Rhizobium</taxon>
    </lineage>
</organism>
<dbReference type="RefSeq" id="WP_163984720.1">
    <property type="nucleotide sequence ID" value="NZ_WUEY01000001.1"/>
</dbReference>
<dbReference type="GO" id="GO:0007165">
    <property type="term" value="P:signal transduction"/>
    <property type="evidence" value="ECO:0007669"/>
    <property type="project" value="InterPro"/>
</dbReference>
<protein>
    <submittedName>
        <fullName evidence="2">Chemotaxis protein CheW</fullName>
    </submittedName>
</protein>
<comment type="caution">
    <text evidence="2">The sequence shown here is derived from an EMBL/GenBank/DDBJ whole genome shotgun (WGS) entry which is preliminary data.</text>
</comment>
<dbReference type="SUPFAM" id="SSF50341">
    <property type="entry name" value="CheW-like"/>
    <property type="match status" value="1"/>
</dbReference>
<evidence type="ECO:0000259" key="1">
    <source>
        <dbReference type="PROSITE" id="PS50851"/>
    </source>
</evidence>
<evidence type="ECO:0000313" key="2">
    <source>
        <dbReference type="EMBL" id="NEI68269.1"/>
    </source>
</evidence>
<dbReference type="GO" id="GO:0005829">
    <property type="term" value="C:cytosol"/>
    <property type="evidence" value="ECO:0007669"/>
    <property type="project" value="TreeGrafter"/>
</dbReference>
<dbReference type="PANTHER" id="PTHR22617:SF23">
    <property type="entry name" value="CHEMOTAXIS PROTEIN CHEW"/>
    <property type="match status" value="1"/>
</dbReference>
<evidence type="ECO:0000313" key="3">
    <source>
        <dbReference type="Proteomes" id="UP000483035"/>
    </source>
</evidence>
<dbReference type="SMART" id="SM00260">
    <property type="entry name" value="CheW"/>
    <property type="match status" value="1"/>
</dbReference>
<dbReference type="PROSITE" id="PS50851">
    <property type="entry name" value="CHEW"/>
    <property type="match status" value="1"/>
</dbReference>
<sequence>MSYAVKNLTQGVRELIAFRIGDQEFCVNIMSVREIRGWTQATAMPHAPAYVLGVINLRGAVLPIVDLSARLGMKRSEPTQRHVIIVAQVKRKTVGLLVDAVSDILTITDDSIQPTPEVSSDHERQFARGIVAIDRRMICLIELEAMFPESESEAA</sequence>
<dbReference type="Proteomes" id="UP000483035">
    <property type="component" value="Unassembled WGS sequence"/>
</dbReference>
<accession>A0A6L9TYG2</accession>
<dbReference type="Gene3D" id="2.30.30.40">
    <property type="entry name" value="SH3 Domains"/>
    <property type="match status" value="1"/>
</dbReference>
<reference evidence="2 3" key="1">
    <citation type="submission" date="2019-12" db="EMBL/GenBank/DDBJ databases">
        <title>Rhizobium genotypes associated with high levels of biological nitrogen fixation by grain legumes in a temperate-maritime cropping system.</title>
        <authorList>
            <person name="Maluk M."/>
            <person name="Francesc Ferrando Molina F."/>
            <person name="Lopez Del Egido L."/>
            <person name="Lafos M."/>
            <person name="Langarica-Fuentes A."/>
            <person name="Gebre Yohannes G."/>
            <person name="Young M.W."/>
            <person name="Martin P."/>
            <person name="Gantlett R."/>
            <person name="Kenicer G."/>
            <person name="Hawes C."/>
            <person name="Begg G.S."/>
            <person name="Quilliam R.S."/>
            <person name="Squire G.R."/>
            <person name="Poole P.S."/>
            <person name="Young P.W."/>
            <person name="Iannetta P.M."/>
            <person name="James E.K."/>
        </authorList>
    </citation>
    <scope>NUCLEOTIDE SEQUENCE [LARGE SCALE GENOMIC DNA]</scope>
    <source>
        <strain evidence="2 3">JHI1118</strain>
    </source>
</reference>
<feature type="domain" description="CheW-like" evidence="1">
    <location>
        <begin position="12"/>
        <end position="152"/>
    </location>
</feature>
<name>A0A6L9TYG2_9HYPH</name>
<gene>
    <name evidence="2" type="ORF">GR212_01690</name>
</gene>